<dbReference type="InParanoid" id="W2SC14"/>
<dbReference type="HOGENOM" id="CLU_008511_1_1_1"/>
<gene>
    <name evidence="8" type="ORF">HMPREF1541_09390</name>
</gene>
<dbReference type="Pfam" id="PF04082">
    <property type="entry name" value="Fungal_trans"/>
    <property type="match status" value="1"/>
</dbReference>
<dbReference type="EMBL" id="KB822712">
    <property type="protein sequence ID" value="ETN45558.1"/>
    <property type="molecule type" value="Genomic_DNA"/>
</dbReference>
<evidence type="ECO:0000256" key="3">
    <source>
        <dbReference type="ARBA" id="ARBA00023125"/>
    </source>
</evidence>
<feature type="compositionally biased region" description="Polar residues" evidence="6">
    <location>
        <begin position="1"/>
        <end position="10"/>
    </location>
</feature>
<dbReference type="STRING" id="1220924.W2SC14"/>
<keyword evidence="2" id="KW-0805">Transcription regulation</keyword>
<dbReference type="OrthoDB" id="4159052at2759"/>
<evidence type="ECO:0000256" key="2">
    <source>
        <dbReference type="ARBA" id="ARBA00023015"/>
    </source>
</evidence>
<dbReference type="PANTHER" id="PTHR47424:SF3">
    <property type="entry name" value="REGULATORY PROTEIN GAL4"/>
    <property type="match status" value="1"/>
</dbReference>
<dbReference type="RefSeq" id="XP_008712286.1">
    <property type="nucleotide sequence ID" value="XM_008714064.1"/>
</dbReference>
<dbReference type="InterPro" id="IPR001138">
    <property type="entry name" value="Zn2Cys6_DnaBD"/>
</dbReference>
<sequence length="707" mass="78487">MDVSSRSRQPGSPPTKRRKAQLVCNSCRERKTRCDGVQPVCSPCQSRGQSDFCQYQQSALKTQRYVTELERRVKELEKGNAVLLAARETRDKGQRSSGLTPQLPLARTNELGTSPSQTRPPFLDHREEYAAKAGLTVDGLATVSPVPLQAIESVSFGNSSTIAFLRNLLSMVDGTTSLQHPPNNLAESFAPVSEAEDLDLTTLTLPNRQLADSVVDSFFAIVHPLYPVLHQPTFTTHYHALWTPTASLQKGTRIRQTPLLWATANLVFALGSQFSELVEPSERARISSQFYRRAHDLLAGHLADTCSMEGVQVLLLISIYLQSTHHASRCWNILGLAIRSAQGLGLHLEQRHQSCPTQLQSEIGRRVWHNCVILDKLQSMTFGRPSMLTKSAVKPPVAVDDEYLACGVQPTGQSSRLSFFVLSIDLFDILSDILATVYSSEDGKSSSEGSTNNLHEVIRLSAALDKFASSIPRHLQFHAPHQHESAEEHIDKVFKLQSNVLHCRYLYARLILLRPSLLSACADAQSSNHLHGAQGVAGSLESQLNARASSVCADAARSLVAAIHANMHSVFRNSVWYTVYFTFSAATVLVASKIYNIRRLQDFSESTWESSDYQETWGKIIDILRYHEDRISSAGRAKQVLEALGSKVEAMGERSHLTTSAAENNSFRADPERRDWTAEDFSILNLSNAWFMQEITNLDFLNIGTDI</sequence>
<dbReference type="InterPro" id="IPR007219">
    <property type="entry name" value="XnlR_reg_dom"/>
</dbReference>
<dbReference type="FunCoup" id="W2SC14">
    <property type="interactions" value="71"/>
</dbReference>
<reference evidence="8 9" key="1">
    <citation type="submission" date="2013-03" db="EMBL/GenBank/DDBJ databases">
        <title>The Genome Sequence of Phialophora europaea CBS 101466.</title>
        <authorList>
            <consortium name="The Broad Institute Genomics Platform"/>
            <person name="Cuomo C."/>
            <person name="de Hoog S."/>
            <person name="Gorbushina A."/>
            <person name="Walker B."/>
            <person name="Young S.K."/>
            <person name="Zeng Q."/>
            <person name="Gargeya S."/>
            <person name="Fitzgerald M."/>
            <person name="Haas B."/>
            <person name="Abouelleil A."/>
            <person name="Allen A.W."/>
            <person name="Alvarado L."/>
            <person name="Arachchi H.M."/>
            <person name="Berlin A.M."/>
            <person name="Chapman S.B."/>
            <person name="Gainer-Dewar J."/>
            <person name="Goldberg J."/>
            <person name="Griggs A."/>
            <person name="Gujja S."/>
            <person name="Hansen M."/>
            <person name="Howarth C."/>
            <person name="Imamovic A."/>
            <person name="Ireland A."/>
            <person name="Larimer J."/>
            <person name="McCowan C."/>
            <person name="Murphy C."/>
            <person name="Pearson M."/>
            <person name="Poon T.W."/>
            <person name="Priest M."/>
            <person name="Roberts A."/>
            <person name="Saif S."/>
            <person name="Shea T."/>
            <person name="Sisk P."/>
            <person name="Sykes S."/>
            <person name="Wortman J."/>
            <person name="Nusbaum C."/>
            <person name="Birren B."/>
        </authorList>
    </citation>
    <scope>NUCLEOTIDE SEQUENCE [LARGE SCALE GENOMIC DNA]</scope>
    <source>
        <strain evidence="8 9">CBS 101466</strain>
    </source>
</reference>
<feature type="compositionally biased region" description="Polar residues" evidence="6">
    <location>
        <begin position="110"/>
        <end position="119"/>
    </location>
</feature>
<dbReference type="SUPFAM" id="SSF57701">
    <property type="entry name" value="Zn2/Cys6 DNA-binding domain"/>
    <property type="match status" value="1"/>
</dbReference>
<dbReference type="CDD" id="cd00067">
    <property type="entry name" value="GAL4"/>
    <property type="match status" value="1"/>
</dbReference>
<evidence type="ECO:0000313" key="9">
    <source>
        <dbReference type="Proteomes" id="UP000030752"/>
    </source>
</evidence>
<evidence type="ECO:0000259" key="7">
    <source>
        <dbReference type="PROSITE" id="PS50048"/>
    </source>
</evidence>
<evidence type="ECO:0000256" key="4">
    <source>
        <dbReference type="ARBA" id="ARBA00023163"/>
    </source>
</evidence>
<dbReference type="Gene3D" id="4.10.240.10">
    <property type="entry name" value="Zn(2)-C6 fungal-type DNA-binding domain"/>
    <property type="match status" value="1"/>
</dbReference>
<dbReference type="Proteomes" id="UP000030752">
    <property type="component" value="Unassembled WGS sequence"/>
</dbReference>
<dbReference type="AlphaFoldDB" id="W2SC14"/>
<dbReference type="GeneID" id="19976729"/>
<dbReference type="GO" id="GO:0008270">
    <property type="term" value="F:zinc ion binding"/>
    <property type="evidence" value="ECO:0007669"/>
    <property type="project" value="InterPro"/>
</dbReference>
<accession>W2SC14</accession>
<keyword evidence="9" id="KW-1185">Reference proteome</keyword>
<evidence type="ECO:0000313" key="8">
    <source>
        <dbReference type="EMBL" id="ETN45558.1"/>
    </source>
</evidence>
<dbReference type="GO" id="GO:0000435">
    <property type="term" value="P:positive regulation of transcription from RNA polymerase II promoter by galactose"/>
    <property type="evidence" value="ECO:0007669"/>
    <property type="project" value="TreeGrafter"/>
</dbReference>
<keyword evidence="1" id="KW-0479">Metal-binding</keyword>
<evidence type="ECO:0000256" key="6">
    <source>
        <dbReference type="SAM" id="MobiDB-lite"/>
    </source>
</evidence>
<dbReference type="SMART" id="SM00906">
    <property type="entry name" value="Fungal_trans"/>
    <property type="match status" value="1"/>
</dbReference>
<dbReference type="GO" id="GO:0006351">
    <property type="term" value="P:DNA-templated transcription"/>
    <property type="evidence" value="ECO:0007669"/>
    <property type="project" value="InterPro"/>
</dbReference>
<dbReference type="PROSITE" id="PS50048">
    <property type="entry name" value="ZN2_CY6_FUNGAL_2"/>
    <property type="match status" value="1"/>
</dbReference>
<organism evidence="8 9">
    <name type="scientific">Cyphellophora europaea (strain CBS 101466)</name>
    <name type="common">Phialophora europaea</name>
    <dbReference type="NCBI Taxonomy" id="1220924"/>
    <lineage>
        <taxon>Eukaryota</taxon>
        <taxon>Fungi</taxon>
        <taxon>Dikarya</taxon>
        <taxon>Ascomycota</taxon>
        <taxon>Pezizomycotina</taxon>
        <taxon>Eurotiomycetes</taxon>
        <taxon>Chaetothyriomycetidae</taxon>
        <taxon>Chaetothyriales</taxon>
        <taxon>Cyphellophoraceae</taxon>
        <taxon>Cyphellophora</taxon>
    </lineage>
</organism>
<evidence type="ECO:0000256" key="1">
    <source>
        <dbReference type="ARBA" id="ARBA00022723"/>
    </source>
</evidence>
<dbReference type="GO" id="GO:0000981">
    <property type="term" value="F:DNA-binding transcription factor activity, RNA polymerase II-specific"/>
    <property type="evidence" value="ECO:0007669"/>
    <property type="project" value="InterPro"/>
</dbReference>
<keyword evidence="5" id="KW-0539">Nucleus</keyword>
<dbReference type="eggNOG" id="ENOG502RJRW">
    <property type="taxonomic scope" value="Eukaryota"/>
</dbReference>
<dbReference type="CDD" id="cd12148">
    <property type="entry name" value="fungal_TF_MHR"/>
    <property type="match status" value="1"/>
</dbReference>
<dbReference type="VEuPathDB" id="FungiDB:HMPREF1541_09390"/>
<dbReference type="Pfam" id="PF00172">
    <property type="entry name" value="Zn_clus"/>
    <property type="match status" value="1"/>
</dbReference>
<evidence type="ECO:0000256" key="5">
    <source>
        <dbReference type="ARBA" id="ARBA00023242"/>
    </source>
</evidence>
<dbReference type="InterPro" id="IPR036864">
    <property type="entry name" value="Zn2-C6_fun-type_DNA-bd_sf"/>
</dbReference>
<keyword evidence="4" id="KW-0804">Transcription</keyword>
<protein>
    <recommendedName>
        <fullName evidence="7">Zn(2)-C6 fungal-type domain-containing protein</fullName>
    </recommendedName>
</protein>
<dbReference type="InterPro" id="IPR051127">
    <property type="entry name" value="Fungal_SecMet_Regulators"/>
</dbReference>
<feature type="region of interest" description="Disordered" evidence="6">
    <location>
        <begin position="88"/>
        <end position="122"/>
    </location>
</feature>
<feature type="region of interest" description="Disordered" evidence="6">
    <location>
        <begin position="1"/>
        <end position="21"/>
    </location>
</feature>
<dbReference type="PROSITE" id="PS00463">
    <property type="entry name" value="ZN2_CY6_FUNGAL_1"/>
    <property type="match status" value="1"/>
</dbReference>
<dbReference type="GO" id="GO:0005634">
    <property type="term" value="C:nucleus"/>
    <property type="evidence" value="ECO:0007669"/>
    <property type="project" value="TreeGrafter"/>
</dbReference>
<dbReference type="GO" id="GO:0000978">
    <property type="term" value="F:RNA polymerase II cis-regulatory region sequence-specific DNA binding"/>
    <property type="evidence" value="ECO:0007669"/>
    <property type="project" value="TreeGrafter"/>
</dbReference>
<dbReference type="PANTHER" id="PTHR47424">
    <property type="entry name" value="REGULATORY PROTEIN GAL4"/>
    <property type="match status" value="1"/>
</dbReference>
<feature type="domain" description="Zn(2)-C6 fungal-type" evidence="7">
    <location>
        <begin position="23"/>
        <end position="55"/>
    </location>
</feature>
<keyword evidence="3" id="KW-0238">DNA-binding</keyword>
<proteinExistence type="predicted"/>
<name>W2SC14_CYPE1</name>
<dbReference type="SMART" id="SM00066">
    <property type="entry name" value="GAL4"/>
    <property type="match status" value="1"/>
</dbReference>